<comment type="caution">
    <text evidence="3">The sequence shown here is derived from an EMBL/GenBank/DDBJ whole genome shotgun (WGS) entry which is preliminary data.</text>
</comment>
<evidence type="ECO:0000256" key="1">
    <source>
        <dbReference type="ARBA" id="ARBA00007673"/>
    </source>
</evidence>
<evidence type="ECO:0000313" key="4">
    <source>
        <dbReference type="Proteomes" id="UP000325957"/>
    </source>
</evidence>
<evidence type="ECO:0000256" key="2">
    <source>
        <dbReference type="ARBA" id="ARBA00023235"/>
    </source>
</evidence>
<organism evidence="3 4">
    <name type="scientific">Kocuria coralli</name>
    <dbReference type="NCBI Taxonomy" id="1461025"/>
    <lineage>
        <taxon>Bacteria</taxon>
        <taxon>Bacillati</taxon>
        <taxon>Actinomycetota</taxon>
        <taxon>Actinomycetes</taxon>
        <taxon>Micrococcales</taxon>
        <taxon>Micrococcaceae</taxon>
        <taxon>Kocuria</taxon>
    </lineage>
</organism>
<dbReference type="RefSeq" id="WP_158034352.1">
    <property type="nucleotide sequence ID" value="NZ_ML708621.1"/>
</dbReference>
<keyword evidence="2 3" id="KW-0413">Isomerase</keyword>
<evidence type="ECO:0000313" key="3">
    <source>
        <dbReference type="EMBL" id="KAA9393710.1"/>
    </source>
</evidence>
<dbReference type="GO" id="GO:0016853">
    <property type="term" value="F:isomerase activity"/>
    <property type="evidence" value="ECO:0007669"/>
    <property type="project" value="UniProtKB-KW"/>
</dbReference>
<dbReference type="Proteomes" id="UP000325957">
    <property type="component" value="Unassembled WGS sequence"/>
</dbReference>
<protein>
    <submittedName>
        <fullName evidence="3">Methylitaconate delta2-delta3-isomerase</fullName>
    </submittedName>
</protein>
<accession>A0A5J5KWQ6</accession>
<dbReference type="EMBL" id="SZWF01000015">
    <property type="protein sequence ID" value="KAA9393710.1"/>
    <property type="molecule type" value="Genomic_DNA"/>
</dbReference>
<dbReference type="OrthoDB" id="9779763at2"/>
<name>A0A5J5KWQ6_9MICC</name>
<dbReference type="Pfam" id="PF04303">
    <property type="entry name" value="PrpF"/>
    <property type="match status" value="1"/>
</dbReference>
<dbReference type="Gene3D" id="3.10.310.10">
    <property type="entry name" value="Diaminopimelate Epimerase, Chain A, domain 1"/>
    <property type="match status" value="2"/>
</dbReference>
<comment type="similarity">
    <text evidence="1">Belongs to the PrpF family.</text>
</comment>
<sequence length="383" mass="40056">MDDIQARWVRGGTSKCWVFEAQDISKTGFTADTLLPRLFGSPDVRQLDGVGGGTSTTSKAVIVERSSRPGVDVDFTFAQVGIDEPVVDWGSNCGNCSTAAGLHAVELGWVELDDEITSVTTYNTNTRQTIVQRIPTPQGAMPGRMTARIPGAPFSGYEIGLGFVNPAGRTTGHLLPTGQAQQTITVGETSWRTTLIDAGAPLVLVEADALGLTGYEYGSWSRQVTDHLPALDRVRRAAAVAMGMVPAPGDAERAVPKLGLVGSPADENADINVLMLSMGAPHPAMPITGSVAMTAAALTPGTLVDDILAARRNAADGITEVADLRLRTPAGVLSTFVESTGSDTIIGVSRTARTIARAVLPIPEPEQADSVVRRPSMAVEGAS</sequence>
<dbReference type="InterPro" id="IPR007400">
    <property type="entry name" value="PrpF-like"/>
</dbReference>
<dbReference type="SUPFAM" id="SSF54506">
    <property type="entry name" value="Diaminopimelate epimerase-like"/>
    <property type="match status" value="2"/>
</dbReference>
<dbReference type="PANTHER" id="PTHR43709:SF2">
    <property type="entry name" value="DUF453 DOMAIN PROTEIN (AFU_ORTHOLOGUE AFUA_6G00360)"/>
    <property type="match status" value="1"/>
</dbReference>
<proteinExistence type="inferred from homology"/>
<reference evidence="3 4" key="1">
    <citation type="submission" date="2019-05" db="EMBL/GenBank/DDBJ databases">
        <title>Kocuria coralli sp. nov., a novel actinobacterium isolated from coral reef seawater.</title>
        <authorList>
            <person name="Li J."/>
        </authorList>
    </citation>
    <scope>NUCLEOTIDE SEQUENCE [LARGE SCALE GENOMIC DNA]</scope>
    <source>
        <strain evidence="3 4">SCSIO 13007</strain>
    </source>
</reference>
<keyword evidence="4" id="KW-1185">Reference proteome</keyword>
<dbReference type="AlphaFoldDB" id="A0A5J5KWQ6"/>
<dbReference type="PANTHER" id="PTHR43709">
    <property type="entry name" value="ACONITATE ISOMERASE-RELATED"/>
    <property type="match status" value="1"/>
</dbReference>
<gene>
    <name evidence="3" type="ORF">FCK90_11055</name>
</gene>